<dbReference type="GO" id="GO:0008168">
    <property type="term" value="F:methyltransferase activity"/>
    <property type="evidence" value="ECO:0007669"/>
    <property type="project" value="UniProtKB-KW"/>
</dbReference>
<proteinExistence type="predicted"/>
<dbReference type="Pfam" id="PF13489">
    <property type="entry name" value="Methyltransf_23"/>
    <property type="match status" value="1"/>
</dbReference>
<sequence length="580" mass="61976">MVAMLVDWAPGPGLSRVCPICRMQGDKPRRLVVRDRPDGGTPYHLYGCPSCGGAFFDPPHEARYEEPANADGAVKFYVEQGAGIDVMLAPTAVLDHRPVRRYLEIGCGFGFSLDYAQRARGWIGRGYDPGLLAQTGREALGLDIRPAYFTADTPLDEGAWDAVFCSEVIEHVPEPSAFLATARRALASDGILVLTTPNAAGIVPETDLGALLPLLSAGFHTMLFSAEALRKALLESGFVHVRVEESPHQLQAMASDRPLGDGPPFDRLAYRDYLTGRVGLHEADSPLGAGFRCRLLKEFVNAGEYEAAKTPLAELRQAWVGLYGIDLDDPAAIRFSQPGTLDFDTLAARFPFNLCSVLYMQGMLRINAAGDPAGAALSFGAAAAFAALLRSALQGIGTDDGETADLGAQAPCEQILALARFDPAAAAARYAGLTALPAALRERTRRRLIVALVNAGAYASAESLVEAGDEGLAEPGTDVADRLSLAFVVGMLKLNHRADQQGAAETFHAVYFACRRRLDDPTGRTLLWPARYHEALALSHAGRMSAAQNAATDLLAPAPTGAPEVPSPYRAWAQQILGVR</sequence>
<gene>
    <name evidence="1" type="ORF">EJ913_05015</name>
</gene>
<dbReference type="Gene3D" id="3.40.50.150">
    <property type="entry name" value="Vaccinia Virus protein VP39"/>
    <property type="match status" value="1"/>
</dbReference>
<protein>
    <submittedName>
        <fullName evidence="1">Methyltransferase domain-containing protein</fullName>
    </submittedName>
</protein>
<dbReference type="InterPro" id="IPR029063">
    <property type="entry name" value="SAM-dependent_MTases_sf"/>
</dbReference>
<keyword evidence="1" id="KW-0808">Transferase</keyword>
<dbReference type="SUPFAM" id="SSF53335">
    <property type="entry name" value="S-adenosyl-L-methionine-dependent methyltransferases"/>
    <property type="match status" value="1"/>
</dbReference>
<dbReference type="Proteomes" id="UP000280346">
    <property type="component" value="Unassembled WGS sequence"/>
</dbReference>
<evidence type="ECO:0000313" key="1">
    <source>
        <dbReference type="EMBL" id="RUQ75210.1"/>
    </source>
</evidence>
<dbReference type="AlphaFoldDB" id="A0A433JE83"/>
<comment type="caution">
    <text evidence="1">The sequence shown here is derived from an EMBL/GenBank/DDBJ whole genome shotgun (WGS) entry which is preliminary data.</text>
</comment>
<dbReference type="CDD" id="cd02440">
    <property type="entry name" value="AdoMet_MTases"/>
    <property type="match status" value="1"/>
</dbReference>
<organism evidence="1 2">
    <name type="scientific">Azospirillum doebereinerae</name>
    <dbReference type="NCBI Taxonomy" id="92933"/>
    <lineage>
        <taxon>Bacteria</taxon>
        <taxon>Pseudomonadati</taxon>
        <taxon>Pseudomonadota</taxon>
        <taxon>Alphaproteobacteria</taxon>
        <taxon>Rhodospirillales</taxon>
        <taxon>Azospirillaceae</taxon>
        <taxon>Azospirillum</taxon>
    </lineage>
</organism>
<keyword evidence="2" id="KW-1185">Reference proteome</keyword>
<evidence type="ECO:0000313" key="2">
    <source>
        <dbReference type="Proteomes" id="UP000280346"/>
    </source>
</evidence>
<keyword evidence="1" id="KW-0489">Methyltransferase</keyword>
<reference evidence="1 2" key="1">
    <citation type="submission" date="2018-12" db="EMBL/GenBank/DDBJ databases">
        <authorList>
            <person name="Yang Y."/>
        </authorList>
    </citation>
    <scope>NUCLEOTIDE SEQUENCE [LARGE SCALE GENOMIC DNA]</scope>
    <source>
        <strain evidence="1 2">GSF71</strain>
    </source>
</reference>
<dbReference type="EMBL" id="RZIJ01000002">
    <property type="protein sequence ID" value="RUQ75210.1"/>
    <property type="molecule type" value="Genomic_DNA"/>
</dbReference>
<dbReference type="OrthoDB" id="9792690at2"/>
<name>A0A433JE83_9PROT</name>
<accession>A0A433JE83</accession>
<dbReference type="GO" id="GO:0032259">
    <property type="term" value="P:methylation"/>
    <property type="evidence" value="ECO:0007669"/>
    <property type="project" value="UniProtKB-KW"/>
</dbReference>